<dbReference type="InterPro" id="IPR036864">
    <property type="entry name" value="Zn2-C6_fun-type_DNA-bd_sf"/>
</dbReference>
<dbReference type="GO" id="GO:0001228">
    <property type="term" value="F:DNA-binding transcription activator activity, RNA polymerase II-specific"/>
    <property type="evidence" value="ECO:0007669"/>
    <property type="project" value="TreeGrafter"/>
</dbReference>
<keyword evidence="5" id="KW-1185">Reference proteome</keyword>
<feature type="compositionally biased region" description="Low complexity" evidence="2">
    <location>
        <begin position="89"/>
        <end position="100"/>
    </location>
</feature>
<gene>
    <name evidence="4" type="ORF">B0H67DRAFT_493006</name>
</gene>
<evidence type="ECO:0000259" key="3">
    <source>
        <dbReference type="Pfam" id="PF00172"/>
    </source>
</evidence>
<evidence type="ECO:0000256" key="1">
    <source>
        <dbReference type="ARBA" id="ARBA00023242"/>
    </source>
</evidence>
<dbReference type="PANTHER" id="PTHR47784:SF9">
    <property type="entry name" value="ZN(II)2CYS6 TRANSCRIPTION FACTOR (EUROFUNG)"/>
    <property type="match status" value="1"/>
</dbReference>
<sequence length="447" mass="49489">MGNGAAFQVFSLSGGDKQPRDYKARRPHKKTRSGCQACRTKRVKVKGPESEGGIGQRLRKKCDESQPSCARCRRNNRKCTYDRPNDAVTITSFPSPTSTSAPPPPPPPPLLLHHSQTNWAAIFHMPCSDEITALFHTNPLVRTTVLALTASHLRHLAPAVLEYRITEHLQLAAALREYQRFLNTPLQALGRAGVDALVLSAILLNMLAFTLPAAESAPGASGGGPRASWVFSARGDGLGWLALQAGLRPLLSSVGGCFDEVVGFLSVVFLGRGARSLSFVDACVRGGGGPFELPEVWRRFFGIGCLTDKMTDCTDESLQQAGHVFNPLVTAVLQLRHLEPLPSNAFRCFQFVGKMQTGFLTRLHDRDDKALWLLGYWLGIMSRFRGIWWCRERVIRDYAAIRMWLTRPHPPERKPGEVKEWEDMMMEFDKVCQDSLAVGTLGTGQPR</sequence>
<feature type="region of interest" description="Disordered" evidence="2">
    <location>
        <begin position="83"/>
        <end position="107"/>
    </location>
</feature>
<name>A0AA40DRL1_9PEZI</name>
<evidence type="ECO:0000313" key="5">
    <source>
        <dbReference type="Proteomes" id="UP001172102"/>
    </source>
</evidence>
<dbReference type="Gene3D" id="4.10.240.10">
    <property type="entry name" value="Zn(2)-C6 fungal-type DNA-binding domain"/>
    <property type="match status" value="1"/>
</dbReference>
<comment type="caution">
    <text evidence="4">The sequence shown here is derived from an EMBL/GenBank/DDBJ whole genome shotgun (WGS) entry which is preliminary data.</text>
</comment>
<organism evidence="4 5">
    <name type="scientific">Lasiosphaeris hirsuta</name>
    <dbReference type="NCBI Taxonomy" id="260670"/>
    <lineage>
        <taxon>Eukaryota</taxon>
        <taxon>Fungi</taxon>
        <taxon>Dikarya</taxon>
        <taxon>Ascomycota</taxon>
        <taxon>Pezizomycotina</taxon>
        <taxon>Sordariomycetes</taxon>
        <taxon>Sordariomycetidae</taxon>
        <taxon>Sordariales</taxon>
        <taxon>Lasiosphaeriaceae</taxon>
        <taxon>Lasiosphaeris</taxon>
    </lineage>
</organism>
<proteinExistence type="predicted"/>
<feature type="domain" description="Zn(2)-C6 fungal-type" evidence="3">
    <location>
        <begin position="57"/>
        <end position="85"/>
    </location>
</feature>
<accession>A0AA40DRL1</accession>
<dbReference type="EMBL" id="JAUKUA010000005">
    <property type="protein sequence ID" value="KAK0710692.1"/>
    <property type="molecule type" value="Genomic_DNA"/>
</dbReference>
<dbReference type="InterPro" id="IPR053157">
    <property type="entry name" value="Sterol_Uptake_Regulator"/>
</dbReference>
<dbReference type="Pfam" id="PF00172">
    <property type="entry name" value="Zn_clus"/>
    <property type="match status" value="1"/>
</dbReference>
<dbReference type="CDD" id="cd00067">
    <property type="entry name" value="GAL4"/>
    <property type="match status" value="1"/>
</dbReference>
<dbReference type="AlphaFoldDB" id="A0AA40DRL1"/>
<dbReference type="InterPro" id="IPR001138">
    <property type="entry name" value="Zn2Cys6_DnaBD"/>
</dbReference>
<evidence type="ECO:0000313" key="4">
    <source>
        <dbReference type="EMBL" id="KAK0710692.1"/>
    </source>
</evidence>
<dbReference type="PANTHER" id="PTHR47784">
    <property type="entry name" value="STEROL UPTAKE CONTROL PROTEIN 2"/>
    <property type="match status" value="1"/>
</dbReference>
<dbReference type="Proteomes" id="UP001172102">
    <property type="component" value="Unassembled WGS sequence"/>
</dbReference>
<keyword evidence="1" id="KW-0539">Nucleus</keyword>
<protein>
    <recommendedName>
        <fullName evidence="3">Zn(2)-C6 fungal-type domain-containing protein</fullName>
    </recommendedName>
</protein>
<reference evidence="4" key="1">
    <citation type="submission" date="2023-06" db="EMBL/GenBank/DDBJ databases">
        <title>Genome-scale phylogeny and comparative genomics of the fungal order Sordariales.</title>
        <authorList>
            <consortium name="Lawrence Berkeley National Laboratory"/>
            <person name="Hensen N."/>
            <person name="Bonometti L."/>
            <person name="Westerberg I."/>
            <person name="Brannstrom I.O."/>
            <person name="Guillou S."/>
            <person name="Cros-Aarteil S."/>
            <person name="Calhoun S."/>
            <person name="Haridas S."/>
            <person name="Kuo A."/>
            <person name="Mondo S."/>
            <person name="Pangilinan J."/>
            <person name="Riley R."/>
            <person name="Labutti K."/>
            <person name="Andreopoulos B."/>
            <person name="Lipzen A."/>
            <person name="Chen C."/>
            <person name="Yanf M."/>
            <person name="Daum C."/>
            <person name="Ng V."/>
            <person name="Clum A."/>
            <person name="Steindorff A."/>
            <person name="Ohm R."/>
            <person name="Martin F."/>
            <person name="Silar P."/>
            <person name="Natvig D."/>
            <person name="Lalanne C."/>
            <person name="Gautier V."/>
            <person name="Ament-Velasquez S.L."/>
            <person name="Kruys A."/>
            <person name="Hutchinson M.I."/>
            <person name="Powell A.J."/>
            <person name="Barry K."/>
            <person name="Miller A.N."/>
            <person name="Grigoriev I.V."/>
            <person name="Debuchy R."/>
            <person name="Gladieux P."/>
            <person name="Thoren M.H."/>
            <person name="Johannesson H."/>
        </authorList>
    </citation>
    <scope>NUCLEOTIDE SEQUENCE</scope>
    <source>
        <strain evidence="4">SMH4607-1</strain>
    </source>
</reference>
<dbReference type="SUPFAM" id="SSF57701">
    <property type="entry name" value="Zn2/Cys6 DNA-binding domain"/>
    <property type="match status" value="1"/>
</dbReference>
<evidence type="ECO:0000256" key="2">
    <source>
        <dbReference type="SAM" id="MobiDB-lite"/>
    </source>
</evidence>
<dbReference type="GO" id="GO:0008270">
    <property type="term" value="F:zinc ion binding"/>
    <property type="evidence" value="ECO:0007669"/>
    <property type="project" value="InterPro"/>
</dbReference>
<feature type="region of interest" description="Disordered" evidence="2">
    <location>
        <begin position="1"/>
        <end position="60"/>
    </location>
</feature>